<evidence type="ECO:0000256" key="1">
    <source>
        <dbReference type="SAM" id="MobiDB-lite"/>
    </source>
</evidence>
<evidence type="ECO:0000313" key="2">
    <source>
        <dbReference type="EMBL" id="KAJ7306870.1"/>
    </source>
</evidence>
<reference evidence="2" key="1">
    <citation type="submission" date="2023-03" db="EMBL/GenBank/DDBJ databases">
        <title>Massive genome expansion in bonnet fungi (Mycena s.s.) driven by repeated elements and novel gene families across ecological guilds.</title>
        <authorList>
            <consortium name="Lawrence Berkeley National Laboratory"/>
            <person name="Harder C.B."/>
            <person name="Miyauchi S."/>
            <person name="Viragh M."/>
            <person name="Kuo A."/>
            <person name="Thoen E."/>
            <person name="Andreopoulos B."/>
            <person name="Lu D."/>
            <person name="Skrede I."/>
            <person name="Drula E."/>
            <person name="Henrissat B."/>
            <person name="Morin E."/>
            <person name="Kohler A."/>
            <person name="Barry K."/>
            <person name="LaButti K."/>
            <person name="Morin E."/>
            <person name="Salamov A."/>
            <person name="Lipzen A."/>
            <person name="Mereny Z."/>
            <person name="Hegedus B."/>
            <person name="Baldrian P."/>
            <person name="Stursova M."/>
            <person name="Weitz H."/>
            <person name="Taylor A."/>
            <person name="Grigoriev I.V."/>
            <person name="Nagy L.G."/>
            <person name="Martin F."/>
            <person name="Kauserud H."/>
        </authorList>
    </citation>
    <scope>NUCLEOTIDE SEQUENCE</scope>
    <source>
        <strain evidence="2">CBHHK002</strain>
    </source>
</reference>
<organism evidence="2 3">
    <name type="scientific">Mycena albidolilacea</name>
    <dbReference type="NCBI Taxonomy" id="1033008"/>
    <lineage>
        <taxon>Eukaryota</taxon>
        <taxon>Fungi</taxon>
        <taxon>Dikarya</taxon>
        <taxon>Basidiomycota</taxon>
        <taxon>Agaricomycotina</taxon>
        <taxon>Agaricomycetes</taxon>
        <taxon>Agaricomycetidae</taxon>
        <taxon>Agaricales</taxon>
        <taxon>Marasmiineae</taxon>
        <taxon>Mycenaceae</taxon>
        <taxon>Mycena</taxon>
    </lineage>
</organism>
<dbReference type="AlphaFoldDB" id="A0AAD7EAB7"/>
<feature type="compositionally biased region" description="Basic and acidic residues" evidence="1">
    <location>
        <begin position="328"/>
        <end position="353"/>
    </location>
</feature>
<gene>
    <name evidence="2" type="ORF">DFH08DRAFT_944689</name>
</gene>
<sequence length="581" mass="64647">MYICMFAEQPSPTPQRRIELCLIAKGDTVKRSARTGQIYWVGYKTTAGRSHGGTGTGKGKEYIRMQKYTLCTGGQSIYEMYDTRGEILGWTNGKGEAWISGISLPAKNNGENRKAEEIVIARHNHIPTTTNSYRTTRSSQEHPTITWAAGRHVSQKGETAEVPLLRPLSTAANICEIHMKKCRTRNMLHETRRARAESPDGTPVQRVERVKKGWGDIRASTGKRWTATHDLHHTETPAPQYLSHRNMQERTPIATIEKTVWSWRVRHSTALGLRARLRAQRRDSRAVVLVMMEEEVRPKRRGKEQGGVGGQVDRRVMRVSACAEEQGEEAKKGGRPEPGLGRETRSGWWRGKDGASANKKTGSWSELVRAMDAMEERRRGGSWSNREVWGATVRVNGADSRVASRTGNGGGSPWCERAKEEVELLEMEKRAAAGGRLGGTESRVHIDTRARSASKECHLACTGSACRCARTSAYRWTADAGMKRGVYDRRCEDGIAEYARVVVHAARDTLAWSTTGCGVGVGGEGAPEVLARRFERHRPRIAGLVLGLRNEKMRRCKASSQGLDPRAPSRDSTPRGHGRHR</sequence>
<evidence type="ECO:0000313" key="3">
    <source>
        <dbReference type="Proteomes" id="UP001218218"/>
    </source>
</evidence>
<keyword evidence="3" id="KW-1185">Reference proteome</keyword>
<dbReference type="EMBL" id="JARIHO010000090">
    <property type="protein sequence ID" value="KAJ7306870.1"/>
    <property type="molecule type" value="Genomic_DNA"/>
</dbReference>
<accession>A0AAD7EAB7</accession>
<comment type="caution">
    <text evidence="2">The sequence shown here is derived from an EMBL/GenBank/DDBJ whole genome shotgun (WGS) entry which is preliminary data.</text>
</comment>
<protein>
    <submittedName>
        <fullName evidence="2">Uncharacterized protein</fullName>
    </submittedName>
</protein>
<feature type="region of interest" description="Disordered" evidence="1">
    <location>
        <begin position="322"/>
        <end position="361"/>
    </location>
</feature>
<dbReference type="Proteomes" id="UP001218218">
    <property type="component" value="Unassembled WGS sequence"/>
</dbReference>
<proteinExistence type="predicted"/>
<name>A0AAD7EAB7_9AGAR</name>
<feature type="region of interest" description="Disordered" evidence="1">
    <location>
        <begin position="556"/>
        <end position="581"/>
    </location>
</feature>